<sequence>MNVNTSKNTSAATNPWLDWTNLALGLFLIASPWLALGGSTAILWNAVICGGVIACAAGAAIVKPSPGAQKTSLWFGVWLLIAPWVLAFWSNAGATWTSVLVGLCVAIIAGRQLSELKRSARA</sequence>
<organism evidence="3 4">
    <name type="scientific">Pseudoxanthomonas sacheonensis</name>
    <dbReference type="NCBI Taxonomy" id="443615"/>
    <lineage>
        <taxon>Bacteria</taxon>
        <taxon>Pseudomonadati</taxon>
        <taxon>Pseudomonadota</taxon>
        <taxon>Gammaproteobacteria</taxon>
        <taxon>Lysobacterales</taxon>
        <taxon>Lysobacteraceae</taxon>
        <taxon>Pseudoxanthomonas</taxon>
    </lineage>
</organism>
<accession>A0ABU1RQG4</accession>
<evidence type="ECO:0000313" key="4">
    <source>
        <dbReference type="Proteomes" id="UP001254759"/>
    </source>
</evidence>
<evidence type="ECO:0000256" key="1">
    <source>
        <dbReference type="SAM" id="Phobius"/>
    </source>
</evidence>
<dbReference type="Pfam" id="PF03779">
    <property type="entry name" value="SPW"/>
    <property type="match status" value="1"/>
</dbReference>
<gene>
    <name evidence="3" type="ORF">J2W94_001276</name>
</gene>
<name>A0ABU1RQG4_9GAMM</name>
<keyword evidence="1" id="KW-1133">Transmembrane helix</keyword>
<feature type="transmembrane region" description="Helical" evidence="1">
    <location>
        <begin position="16"/>
        <end position="36"/>
    </location>
</feature>
<reference evidence="3 4" key="1">
    <citation type="submission" date="2023-07" db="EMBL/GenBank/DDBJ databases">
        <title>Sorghum-associated microbial communities from plants grown in Nebraska, USA.</title>
        <authorList>
            <person name="Schachtman D."/>
        </authorList>
    </citation>
    <scope>NUCLEOTIDE SEQUENCE [LARGE SCALE GENOMIC DNA]</scope>
    <source>
        <strain evidence="3 4">BE107</strain>
    </source>
</reference>
<dbReference type="EMBL" id="JAVDTT010000001">
    <property type="protein sequence ID" value="MDR6841012.1"/>
    <property type="molecule type" value="Genomic_DNA"/>
</dbReference>
<keyword evidence="1" id="KW-0472">Membrane</keyword>
<feature type="transmembrane region" description="Helical" evidence="1">
    <location>
        <begin position="42"/>
        <end position="61"/>
    </location>
</feature>
<protein>
    <recommendedName>
        <fullName evidence="2">SPW repeat-containing integral membrane domain-containing protein</fullName>
    </recommendedName>
</protein>
<comment type="caution">
    <text evidence="3">The sequence shown here is derived from an EMBL/GenBank/DDBJ whole genome shotgun (WGS) entry which is preliminary data.</text>
</comment>
<feature type="transmembrane region" description="Helical" evidence="1">
    <location>
        <begin position="73"/>
        <end position="90"/>
    </location>
</feature>
<evidence type="ECO:0000313" key="3">
    <source>
        <dbReference type="EMBL" id="MDR6841012.1"/>
    </source>
</evidence>
<proteinExistence type="predicted"/>
<keyword evidence="1" id="KW-0812">Transmembrane</keyword>
<dbReference type="RefSeq" id="WP_310091254.1">
    <property type="nucleotide sequence ID" value="NZ_JAVDTT010000001.1"/>
</dbReference>
<feature type="domain" description="SPW repeat-containing integral membrane" evidence="2">
    <location>
        <begin position="16"/>
        <end position="109"/>
    </location>
</feature>
<feature type="transmembrane region" description="Helical" evidence="1">
    <location>
        <begin position="96"/>
        <end position="114"/>
    </location>
</feature>
<dbReference type="InterPro" id="IPR005530">
    <property type="entry name" value="SPW"/>
</dbReference>
<keyword evidence="4" id="KW-1185">Reference proteome</keyword>
<evidence type="ECO:0000259" key="2">
    <source>
        <dbReference type="Pfam" id="PF03779"/>
    </source>
</evidence>
<dbReference type="Proteomes" id="UP001254759">
    <property type="component" value="Unassembled WGS sequence"/>
</dbReference>